<accession>A0A024FXH3</accession>
<evidence type="ECO:0000313" key="3">
    <source>
        <dbReference type="Proteomes" id="UP000053237"/>
    </source>
</evidence>
<dbReference type="Proteomes" id="UP000053237">
    <property type="component" value="Unassembled WGS sequence"/>
</dbReference>
<dbReference type="InParanoid" id="A0A024FXH3"/>
<dbReference type="EMBL" id="CAIX01000961">
    <property type="protein sequence ID" value="CCI11359.1"/>
    <property type="molecule type" value="Genomic_DNA"/>
</dbReference>
<evidence type="ECO:0000313" key="2">
    <source>
        <dbReference type="EMBL" id="CCI11359.1"/>
    </source>
</evidence>
<comment type="caution">
    <text evidence="2">The sequence shown here is derived from an EMBL/GenBank/DDBJ whole genome shotgun (WGS) entry which is preliminary data.</text>
</comment>
<organism evidence="2 3">
    <name type="scientific">Albugo candida</name>
    <dbReference type="NCBI Taxonomy" id="65357"/>
    <lineage>
        <taxon>Eukaryota</taxon>
        <taxon>Sar</taxon>
        <taxon>Stramenopiles</taxon>
        <taxon>Oomycota</taxon>
        <taxon>Peronosporomycetes</taxon>
        <taxon>Albuginales</taxon>
        <taxon>Albuginaceae</taxon>
        <taxon>Albugo</taxon>
    </lineage>
</organism>
<protein>
    <submittedName>
        <fullName evidence="2">Uncharacterized protein</fullName>
    </submittedName>
</protein>
<dbReference type="AlphaFoldDB" id="A0A024FXH3"/>
<sequence>MEDEVYVESSTRSIIILGLLYDGVCLECLAMHSKSFAIIKLCLIFPYSAALLVFLSNHKTSDKEDNCRMKLCSSNVSWDSTDCKIMAFFNSRGSQFHGSTYEIRKKNAMDLNEIRAVLDVIAIKRMSRAGKGFLWSHHPFKLSNTLKMLRLERVLCIIIAAYPDKIWDCIGCLIKNVRDTRLADEQLYGTLLPAVLSCFSCFMYEKSFFTKSPTSSFQKLLSCHDGRKCIRLQIFSDNFCSDRAVFRSVGSSQSISRADVIKTTILVGVWPPQKSVFFHGTIRNRTRIRFGPKSFPRLDEDYGCVR</sequence>
<feature type="transmembrane region" description="Helical" evidence="1">
    <location>
        <begin position="37"/>
        <end position="55"/>
    </location>
</feature>
<name>A0A024FXH3_9STRA</name>
<evidence type="ECO:0000256" key="1">
    <source>
        <dbReference type="SAM" id="Phobius"/>
    </source>
</evidence>
<gene>
    <name evidence="2" type="ORF">BN9_127880</name>
</gene>
<keyword evidence="3" id="KW-1185">Reference proteome</keyword>
<keyword evidence="1" id="KW-1133">Transmembrane helix</keyword>
<keyword evidence="1" id="KW-0472">Membrane</keyword>
<reference evidence="2 3" key="1">
    <citation type="submission" date="2012-05" db="EMBL/GenBank/DDBJ databases">
        <title>Recombination and specialization in a pathogen metapopulation.</title>
        <authorList>
            <person name="Gardiner A."/>
            <person name="Kemen E."/>
            <person name="Schultz-Larsen T."/>
            <person name="MacLean D."/>
            <person name="Van Oosterhout C."/>
            <person name="Jones J.D.G."/>
        </authorList>
    </citation>
    <scope>NUCLEOTIDE SEQUENCE [LARGE SCALE GENOMIC DNA]</scope>
    <source>
        <strain evidence="2 3">Ac Nc2</strain>
    </source>
</reference>
<proteinExistence type="predicted"/>
<keyword evidence="1" id="KW-0812">Transmembrane</keyword>